<accession>J9G330</accession>
<protein>
    <submittedName>
        <fullName evidence="1">Uncharacterized protein</fullName>
    </submittedName>
</protein>
<reference evidence="1" key="1">
    <citation type="journal article" date="2012" name="PLoS ONE">
        <title>Gene sets for utilization of primary and secondary nutrition supplies in the distal gut of endangered iberian lynx.</title>
        <authorList>
            <person name="Alcaide M."/>
            <person name="Messina E."/>
            <person name="Richter M."/>
            <person name="Bargiela R."/>
            <person name="Peplies J."/>
            <person name="Huws S.A."/>
            <person name="Newbold C.J."/>
            <person name="Golyshin P.N."/>
            <person name="Simon M.A."/>
            <person name="Lopez G."/>
            <person name="Yakimov M.M."/>
            <person name="Ferrer M."/>
        </authorList>
    </citation>
    <scope>NUCLEOTIDE SEQUENCE</scope>
</reference>
<name>J9G330_9ZZZZ</name>
<gene>
    <name evidence="1" type="ORF">EVA_17923</name>
</gene>
<dbReference type="AlphaFoldDB" id="J9G330"/>
<organism evidence="1">
    <name type="scientific">gut metagenome</name>
    <dbReference type="NCBI Taxonomy" id="749906"/>
    <lineage>
        <taxon>unclassified sequences</taxon>
        <taxon>metagenomes</taxon>
        <taxon>organismal metagenomes</taxon>
    </lineage>
</organism>
<dbReference type="EMBL" id="AMCI01006657">
    <property type="protein sequence ID" value="EJW93969.1"/>
    <property type="molecule type" value="Genomic_DNA"/>
</dbReference>
<sequence>ISGGGVQPLCVVYIEIPNIEDLGVWVIRLQDSWQVVK</sequence>
<proteinExistence type="predicted"/>
<comment type="caution">
    <text evidence="1">The sequence shown here is derived from an EMBL/GenBank/DDBJ whole genome shotgun (WGS) entry which is preliminary data.</text>
</comment>
<feature type="non-terminal residue" evidence="1">
    <location>
        <position position="1"/>
    </location>
</feature>
<evidence type="ECO:0000313" key="1">
    <source>
        <dbReference type="EMBL" id="EJW93969.1"/>
    </source>
</evidence>